<gene>
    <name evidence="1" type="ORF">KX928_23630</name>
</gene>
<evidence type="ECO:0000313" key="2">
    <source>
        <dbReference type="Proteomes" id="UP001138661"/>
    </source>
</evidence>
<dbReference type="EMBL" id="JAHXDN010000011">
    <property type="protein sequence ID" value="MBW4710793.1"/>
    <property type="molecule type" value="Genomic_DNA"/>
</dbReference>
<evidence type="ECO:0008006" key="3">
    <source>
        <dbReference type="Google" id="ProtNLM"/>
    </source>
</evidence>
<accession>A0A9X1G051</accession>
<proteinExistence type="predicted"/>
<protein>
    <recommendedName>
        <fullName evidence="3">Sulfotransferase family protein</fullName>
    </recommendedName>
</protein>
<evidence type="ECO:0000313" key="1">
    <source>
        <dbReference type="EMBL" id="MBW4710793.1"/>
    </source>
</evidence>
<reference evidence="1" key="1">
    <citation type="submission" date="2021-07" db="EMBL/GenBank/DDBJ databases">
        <title>Roseobacter insulae sp. nov., isolated from a tidal flat.</title>
        <authorList>
            <person name="Park S."/>
            <person name="Yoon J.-H."/>
        </authorList>
    </citation>
    <scope>NUCLEOTIDE SEQUENCE</scope>
    <source>
        <strain evidence="1">YSTF-M11</strain>
    </source>
</reference>
<dbReference type="RefSeq" id="WP_219507993.1">
    <property type="nucleotide sequence ID" value="NZ_JAHXDN010000011.1"/>
</dbReference>
<organism evidence="1 2">
    <name type="scientific">Roseobacter insulae</name>
    <dbReference type="NCBI Taxonomy" id="2859783"/>
    <lineage>
        <taxon>Bacteria</taxon>
        <taxon>Pseudomonadati</taxon>
        <taxon>Pseudomonadota</taxon>
        <taxon>Alphaproteobacteria</taxon>
        <taxon>Rhodobacterales</taxon>
        <taxon>Roseobacteraceae</taxon>
        <taxon>Roseobacter</taxon>
    </lineage>
</organism>
<keyword evidence="2" id="KW-1185">Reference proteome</keyword>
<comment type="caution">
    <text evidence="1">The sequence shown here is derived from an EMBL/GenBank/DDBJ whole genome shotgun (WGS) entry which is preliminary data.</text>
</comment>
<dbReference type="Proteomes" id="UP001138661">
    <property type="component" value="Unassembled WGS sequence"/>
</dbReference>
<dbReference type="AlphaFoldDB" id="A0A9X1G051"/>
<name>A0A9X1G051_9RHOB</name>
<sequence>MIINKAHDFGFVHIPKCAGSTIRQQLRDKDDAQGKFYHTMTIPELGKVNANHLPLAVLAAHFPQDFEALRAVTSYAIARAPMERFISSMAQYLRRDDQNPAEMSAAEIRKRTLAVIAELSASGAAPEMRHTIFLRQAGYVFLQGEKIIDHVYPMTRMEALFDRIETQHGFDLIRDTVWNPTVTYRFPLISRPLKSLKETAQKLLPVKTYASVRDLGFRLFTTRGVAALNDTLLNMSEVTAFVQDYYGEDKKLYQEALRATDPDKQDGRQEMPA</sequence>